<comment type="caution">
    <text evidence="1">The sequence shown here is derived from an EMBL/GenBank/DDBJ whole genome shotgun (WGS) entry which is preliminary data.</text>
</comment>
<gene>
    <name evidence="1" type="ORF">DPMN_022140</name>
</gene>
<sequence>MSLSNNEMLGINKLFRTSRSNVNDLIQQIEQVLRDSSVNVTDLDMLLSNNVNLMPEEQYAIDAIQQQ</sequence>
<reference evidence="1" key="2">
    <citation type="submission" date="2020-11" db="EMBL/GenBank/DDBJ databases">
        <authorList>
            <person name="McCartney M.A."/>
            <person name="Auch B."/>
            <person name="Kono T."/>
            <person name="Mallez S."/>
            <person name="Becker A."/>
            <person name="Gohl D.M."/>
            <person name="Silverstein K.A.T."/>
            <person name="Koren S."/>
            <person name="Bechman K.B."/>
            <person name="Herman A."/>
            <person name="Abrahante J.E."/>
            <person name="Garbe J."/>
        </authorList>
    </citation>
    <scope>NUCLEOTIDE SEQUENCE</scope>
    <source>
        <strain evidence="1">Duluth1</strain>
        <tissue evidence="1">Whole animal</tissue>
    </source>
</reference>
<proteinExistence type="predicted"/>
<name>A0A9D4S9U5_DREPO</name>
<dbReference type="AlphaFoldDB" id="A0A9D4S9U5"/>
<keyword evidence="2" id="KW-1185">Reference proteome</keyword>
<accession>A0A9D4S9U5</accession>
<protein>
    <submittedName>
        <fullName evidence="1">Uncharacterized protein</fullName>
    </submittedName>
</protein>
<dbReference type="EMBL" id="JAIWYP010000001">
    <property type="protein sequence ID" value="KAH3897944.1"/>
    <property type="molecule type" value="Genomic_DNA"/>
</dbReference>
<evidence type="ECO:0000313" key="1">
    <source>
        <dbReference type="EMBL" id="KAH3897944.1"/>
    </source>
</evidence>
<organism evidence="1 2">
    <name type="scientific">Dreissena polymorpha</name>
    <name type="common">Zebra mussel</name>
    <name type="synonym">Mytilus polymorpha</name>
    <dbReference type="NCBI Taxonomy" id="45954"/>
    <lineage>
        <taxon>Eukaryota</taxon>
        <taxon>Metazoa</taxon>
        <taxon>Spiralia</taxon>
        <taxon>Lophotrochozoa</taxon>
        <taxon>Mollusca</taxon>
        <taxon>Bivalvia</taxon>
        <taxon>Autobranchia</taxon>
        <taxon>Heteroconchia</taxon>
        <taxon>Euheterodonta</taxon>
        <taxon>Imparidentia</taxon>
        <taxon>Neoheterodontei</taxon>
        <taxon>Myida</taxon>
        <taxon>Dreissenoidea</taxon>
        <taxon>Dreissenidae</taxon>
        <taxon>Dreissena</taxon>
    </lineage>
</organism>
<reference evidence="1" key="1">
    <citation type="journal article" date="2019" name="bioRxiv">
        <title>The Genome of the Zebra Mussel, Dreissena polymorpha: A Resource for Invasive Species Research.</title>
        <authorList>
            <person name="McCartney M.A."/>
            <person name="Auch B."/>
            <person name="Kono T."/>
            <person name="Mallez S."/>
            <person name="Zhang Y."/>
            <person name="Obille A."/>
            <person name="Becker A."/>
            <person name="Abrahante J.E."/>
            <person name="Garbe J."/>
            <person name="Badalamenti J.P."/>
            <person name="Herman A."/>
            <person name="Mangelson H."/>
            <person name="Liachko I."/>
            <person name="Sullivan S."/>
            <person name="Sone E.D."/>
            <person name="Koren S."/>
            <person name="Silverstein K.A.T."/>
            <person name="Beckman K.B."/>
            <person name="Gohl D.M."/>
        </authorList>
    </citation>
    <scope>NUCLEOTIDE SEQUENCE</scope>
    <source>
        <strain evidence="1">Duluth1</strain>
        <tissue evidence="1">Whole animal</tissue>
    </source>
</reference>
<evidence type="ECO:0000313" key="2">
    <source>
        <dbReference type="Proteomes" id="UP000828390"/>
    </source>
</evidence>
<dbReference type="Proteomes" id="UP000828390">
    <property type="component" value="Unassembled WGS sequence"/>
</dbReference>